<keyword evidence="1" id="KW-0175">Coiled coil</keyword>
<dbReference type="AlphaFoldDB" id="A0A9D2H9W9"/>
<dbReference type="Pfam" id="PF01695">
    <property type="entry name" value="IstB_IS21"/>
    <property type="match status" value="1"/>
</dbReference>
<dbReference type="InterPro" id="IPR002611">
    <property type="entry name" value="IstB_ATP-bd"/>
</dbReference>
<dbReference type="GO" id="GO:0006260">
    <property type="term" value="P:DNA replication"/>
    <property type="evidence" value="ECO:0007669"/>
    <property type="project" value="TreeGrafter"/>
</dbReference>
<feature type="domain" description="AAA+ ATPase" evidence="2">
    <location>
        <begin position="182"/>
        <end position="313"/>
    </location>
</feature>
<comment type="caution">
    <text evidence="3">The sequence shown here is derived from an EMBL/GenBank/DDBJ whole genome shotgun (WGS) entry which is preliminary data.</text>
</comment>
<dbReference type="SUPFAM" id="SSF52540">
    <property type="entry name" value="P-loop containing nucleoside triphosphate hydrolases"/>
    <property type="match status" value="1"/>
</dbReference>
<protein>
    <submittedName>
        <fullName evidence="3">ATP-binding protein</fullName>
    </submittedName>
</protein>
<dbReference type="NCBIfam" id="NF005304">
    <property type="entry name" value="PRK06835.1"/>
    <property type="match status" value="1"/>
</dbReference>
<dbReference type="InterPro" id="IPR003593">
    <property type="entry name" value="AAA+_ATPase"/>
</dbReference>
<dbReference type="PANTHER" id="PTHR30050:SF4">
    <property type="entry name" value="ATP-BINDING PROTEIN RV3427C IN INSERTION SEQUENCE-RELATED"/>
    <property type="match status" value="1"/>
</dbReference>
<sequence>MALKNSQYYAIMREYEQKQLKSRDIQNARYEEVYKKLPEFKSLDESISILSVQYVKKLLDGEARALDSLKEELEILRESKKNLLISAGFPADYLDPVYECPDCKDTGYIGNEKCHCFKRAVIRLLYEQSNIREFPTEASFDNFKLDFYSPSLYDKTTGRSARTMMVDTLKICRRFIDGFGKEFQNLFFYGDVGVGKTYLSTCIAREIMNREYSVLYFSAPRLFSMLSQSKFDRNDVDAKNMSDYTFGCDLLIIDDLGSEYTNAFIASQFFTCINERLIHRKSTIISTNLSLDSIADLYTERSFSRITSNYAMLKIIGDDIRIKKKIEHREERK</sequence>
<keyword evidence="3" id="KW-0547">Nucleotide-binding</keyword>
<keyword evidence="3" id="KW-0067">ATP-binding</keyword>
<dbReference type="PANTHER" id="PTHR30050">
    <property type="entry name" value="CHROMOSOMAL REPLICATION INITIATOR PROTEIN DNAA"/>
    <property type="match status" value="1"/>
</dbReference>
<reference evidence="3" key="2">
    <citation type="submission" date="2021-04" db="EMBL/GenBank/DDBJ databases">
        <authorList>
            <person name="Gilroy R."/>
        </authorList>
    </citation>
    <scope>NUCLEOTIDE SEQUENCE</scope>
    <source>
        <strain evidence="3">ChiSjej2B20-11307</strain>
    </source>
</reference>
<dbReference type="Gene3D" id="3.40.50.300">
    <property type="entry name" value="P-loop containing nucleotide triphosphate hydrolases"/>
    <property type="match status" value="1"/>
</dbReference>
<dbReference type="CDD" id="cd00009">
    <property type="entry name" value="AAA"/>
    <property type="match status" value="1"/>
</dbReference>
<feature type="coiled-coil region" evidence="1">
    <location>
        <begin position="59"/>
        <end position="86"/>
    </location>
</feature>
<evidence type="ECO:0000256" key="1">
    <source>
        <dbReference type="SAM" id="Coils"/>
    </source>
</evidence>
<dbReference type="SMART" id="SM00382">
    <property type="entry name" value="AAA"/>
    <property type="match status" value="1"/>
</dbReference>
<dbReference type="Proteomes" id="UP000824223">
    <property type="component" value="Unassembled WGS sequence"/>
</dbReference>
<evidence type="ECO:0000313" key="3">
    <source>
        <dbReference type="EMBL" id="HJA06609.1"/>
    </source>
</evidence>
<name>A0A9D2H9W9_9FIRM</name>
<dbReference type="InterPro" id="IPR027417">
    <property type="entry name" value="P-loop_NTPase"/>
</dbReference>
<proteinExistence type="predicted"/>
<evidence type="ECO:0000259" key="2">
    <source>
        <dbReference type="SMART" id="SM00382"/>
    </source>
</evidence>
<accession>A0A9D2H9W9</accession>
<organism evidence="3 4">
    <name type="scientific">Candidatus Mediterraneibacter pullicola</name>
    <dbReference type="NCBI Taxonomy" id="2838682"/>
    <lineage>
        <taxon>Bacteria</taxon>
        <taxon>Bacillati</taxon>
        <taxon>Bacillota</taxon>
        <taxon>Clostridia</taxon>
        <taxon>Lachnospirales</taxon>
        <taxon>Lachnospiraceae</taxon>
        <taxon>Mediterraneibacter</taxon>
    </lineage>
</organism>
<gene>
    <name evidence="3" type="ORF">H9798_05600</name>
</gene>
<evidence type="ECO:0000313" key="4">
    <source>
        <dbReference type="Proteomes" id="UP000824223"/>
    </source>
</evidence>
<dbReference type="EMBL" id="DXAK01000028">
    <property type="protein sequence ID" value="HJA06609.1"/>
    <property type="molecule type" value="Genomic_DNA"/>
</dbReference>
<dbReference type="GO" id="GO:0005524">
    <property type="term" value="F:ATP binding"/>
    <property type="evidence" value="ECO:0007669"/>
    <property type="project" value="UniProtKB-KW"/>
</dbReference>
<reference evidence="3" key="1">
    <citation type="journal article" date="2021" name="PeerJ">
        <title>Extensive microbial diversity within the chicken gut microbiome revealed by metagenomics and culture.</title>
        <authorList>
            <person name="Gilroy R."/>
            <person name="Ravi A."/>
            <person name="Getino M."/>
            <person name="Pursley I."/>
            <person name="Horton D.L."/>
            <person name="Alikhan N.F."/>
            <person name="Baker D."/>
            <person name="Gharbi K."/>
            <person name="Hall N."/>
            <person name="Watson M."/>
            <person name="Adriaenssens E.M."/>
            <person name="Foster-Nyarko E."/>
            <person name="Jarju S."/>
            <person name="Secka A."/>
            <person name="Antonio M."/>
            <person name="Oren A."/>
            <person name="Chaudhuri R.R."/>
            <person name="La Ragione R."/>
            <person name="Hildebrand F."/>
            <person name="Pallen M.J."/>
        </authorList>
    </citation>
    <scope>NUCLEOTIDE SEQUENCE</scope>
    <source>
        <strain evidence="3">ChiSjej2B20-11307</strain>
    </source>
</reference>